<gene>
    <name evidence="1" type="ORF">CMEL01_12875</name>
</gene>
<dbReference type="AlphaFoldDB" id="A0AAI9XX93"/>
<reference evidence="1 2" key="1">
    <citation type="submission" date="2016-10" db="EMBL/GenBank/DDBJ databases">
        <title>The genome sequence of Colletotrichum fioriniae PJ7.</title>
        <authorList>
            <person name="Baroncelli R."/>
        </authorList>
    </citation>
    <scope>NUCLEOTIDE SEQUENCE [LARGE SCALE GENOMIC DNA]</scope>
    <source>
        <strain evidence="1">Col 31</strain>
    </source>
</reference>
<evidence type="ECO:0000313" key="2">
    <source>
        <dbReference type="Proteomes" id="UP001239795"/>
    </source>
</evidence>
<name>A0AAI9XX93_9PEZI</name>
<dbReference type="Proteomes" id="UP001239795">
    <property type="component" value="Unassembled WGS sequence"/>
</dbReference>
<keyword evidence="2" id="KW-1185">Reference proteome</keyword>
<accession>A0AAI9XX93</accession>
<sequence>MGQGLICRALRKIALLSGIPPERRPSPRRSTSFSGCSAPRFRVRPMLSVALSSVMYSVVLTPISLTKQMTPPPPLLALSIESERELSLQIGNFDQSQRCQHIDILVLRNPC</sequence>
<protein>
    <submittedName>
        <fullName evidence="1">Uncharacterized protein</fullName>
    </submittedName>
</protein>
<dbReference type="EMBL" id="MLGG01000006">
    <property type="protein sequence ID" value="KAK1464114.1"/>
    <property type="molecule type" value="Genomic_DNA"/>
</dbReference>
<evidence type="ECO:0000313" key="1">
    <source>
        <dbReference type="EMBL" id="KAK1464114.1"/>
    </source>
</evidence>
<proteinExistence type="predicted"/>
<organism evidence="1 2">
    <name type="scientific">Colletotrichum melonis</name>
    <dbReference type="NCBI Taxonomy" id="1209925"/>
    <lineage>
        <taxon>Eukaryota</taxon>
        <taxon>Fungi</taxon>
        <taxon>Dikarya</taxon>
        <taxon>Ascomycota</taxon>
        <taxon>Pezizomycotina</taxon>
        <taxon>Sordariomycetes</taxon>
        <taxon>Hypocreomycetidae</taxon>
        <taxon>Glomerellales</taxon>
        <taxon>Glomerellaceae</taxon>
        <taxon>Colletotrichum</taxon>
        <taxon>Colletotrichum acutatum species complex</taxon>
    </lineage>
</organism>
<comment type="caution">
    <text evidence="1">The sequence shown here is derived from an EMBL/GenBank/DDBJ whole genome shotgun (WGS) entry which is preliminary data.</text>
</comment>